<evidence type="ECO:0000313" key="1">
    <source>
        <dbReference type="EMBL" id="KAJ8627847.1"/>
    </source>
</evidence>
<sequence>MSSHTQHPDQSRQPPPHQPQPHRTRYYARRVKESFTNRLCKFICTILLSLLLVIGLVAFIVWLSLRPHRPRLHIISFYVAGLLGQDNGLQNAAITFNVTARNPNSNVDIYYDDMSGTVFYLEQQLASTRSLLLQFHQRSKNTTYVNGVFTGVSLAVNGDAFKQDLAAGKVVFRLELTTGIRFKVARWTTKHHRMHASCEAGVGPDGLILSTYKGRRCSIYFS</sequence>
<dbReference type="EMBL" id="CM056814">
    <property type="protein sequence ID" value="KAJ8627847.1"/>
    <property type="molecule type" value="Genomic_DNA"/>
</dbReference>
<evidence type="ECO:0000313" key="2">
    <source>
        <dbReference type="Proteomes" id="UP001234297"/>
    </source>
</evidence>
<gene>
    <name evidence="1" type="ORF">MRB53_021154</name>
</gene>
<dbReference type="Proteomes" id="UP001234297">
    <property type="component" value="Chromosome 6"/>
</dbReference>
<keyword evidence="2" id="KW-1185">Reference proteome</keyword>
<protein>
    <submittedName>
        <fullName evidence="1">Uncharacterized protein</fullName>
    </submittedName>
</protein>
<accession>A0ACC2L3B4</accession>
<comment type="caution">
    <text evidence="1">The sequence shown here is derived from an EMBL/GenBank/DDBJ whole genome shotgun (WGS) entry which is preliminary data.</text>
</comment>
<proteinExistence type="predicted"/>
<name>A0ACC2L3B4_PERAE</name>
<reference evidence="1 2" key="1">
    <citation type="journal article" date="2022" name="Hortic Res">
        <title>A haplotype resolved chromosomal level avocado genome allows analysis of novel avocado genes.</title>
        <authorList>
            <person name="Nath O."/>
            <person name="Fletcher S.J."/>
            <person name="Hayward A."/>
            <person name="Shaw L.M."/>
            <person name="Masouleh A.K."/>
            <person name="Furtado A."/>
            <person name="Henry R.J."/>
            <person name="Mitter N."/>
        </authorList>
    </citation>
    <scope>NUCLEOTIDE SEQUENCE [LARGE SCALE GENOMIC DNA]</scope>
    <source>
        <strain evidence="2">cv. Hass</strain>
    </source>
</reference>
<organism evidence="1 2">
    <name type="scientific">Persea americana</name>
    <name type="common">Avocado</name>
    <dbReference type="NCBI Taxonomy" id="3435"/>
    <lineage>
        <taxon>Eukaryota</taxon>
        <taxon>Viridiplantae</taxon>
        <taxon>Streptophyta</taxon>
        <taxon>Embryophyta</taxon>
        <taxon>Tracheophyta</taxon>
        <taxon>Spermatophyta</taxon>
        <taxon>Magnoliopsida</taxon>
        <taxon>Magnoliidae</taxon>
        <taxon>Laurales</taxon>
        <taxon>Lauraceae</taxon>
        <taxon>Persea</taxon>
    </lineage>
</organism>